<evidence type="ECO:0000313" key="1">
    <source>
        <dbReference type="EMBL" id="CEL11787.1"/>
    </source>
</evidence>
<sequence>MLAIIKNIRDACTAARKSIHCILLRASRRFQPVTETSLYASLMKCDLDGCMVLITDPAVDINAEHPHMGTPIAWLWKNYELYANRPTARPKFYDERIYEQIATLLAGTGRLACRDTLDYVDKNMERLGCLRYDGLWKPPQLFISRNPRALWLGQEVIELFGYSILKGPKEEVDQHFQGERAGGGGGGLKQMVHLVSRQGIWCPTSLTYPNIGRAVYGEWYGFHYQNPFRPSLSDIRVYTFSSQWQIVAESACTKTELETWFDTRTLEQYLHGRRASQLANIANDHTGMIVPDI</sequence>
<dbReference type="AlphaFoldDB" id="A0A0U5GI93"/>
<keyword evidence="2" id="KW-1185">Reference proteome</keyword>
<evidence type="ECO:0000313" key="2">
    <source>
        <dbReference type="Proteomes" id="UP000054771"/>
    </source>
</evidence>
<organism evidence="1 2">
    <name type="scientific">Aspergillus calidoustus</name>
    <dbReference type="NCBI Taxonomy" id="454130"/>
    <lineage>
        <taxon>Eukaryota</taxon>
        <taxon>Fungi</taxon>
        <taxon>Dikarya</taxon>
        <taxon>Ascomycota</taxon>
        <taxon>Pezizomycotina</taxon>
        <taxon>Eurotiomycetes</taxon>
        <taxon>Eurotiomycetidae</taxon>
        <taxon>Eurotiales</taxon>
        <taxon>Aspergillaceae</taxon>
        <taxon>Aspergillus</taxon>
        <taxon>Aspergillus subgen. Nidulantes</taxon>
    </lineage>
</organism>
<gene>
    <name evidence="1" type="ORF">ASPCAL14883</name>
</gene>
<proteinExistence type="predicted"/>
<dbReference type="EMBL" id="CDMC01000031">
    <property type="protein sequence ID" value="CEL11787.1"/>
    <property type="molecule type" value="Genomic_DNA"/>
</dbReference>
<reference evidence="2" key="1">
    <citation type="journal article" date="2016" name="Genome Announc.">
        <title>Draft genome sequences of fungus Aspergillus calidoustus.</title>
        <authorList>
            <person name="Horn F."/>
            <person name="Linde J."/>
            <person name="Mattern D.J."/>
            <person name="Walther G."/>
            <person name="Guthke R."/>
            <person name="Scherlach K."/>
            <person name="Martin K."/>
            <person name="Brakhage A.A."/>
            <person name="Petzke L."/>
            <person name="Valiante V."/>
        </authorList>
    </citation>
    <scope>NUCLEOTIDE SEQUENCE [LARGE SCALE GENOMIC DNA]</scope>
    <source>
        <strain evidence="2">SF006504</strain>
    </source>
</reference>
<dbReference type="Proteomes" id="UP000054771">
    <property type="component" value="Unassembled WGS sequence"/>
</dbReference>
<accession>A0A0U5GI93</accession>
<protein>
    <submittedName>
        <fullName evidence="1">Uncharacterized protein</fullName>
    </submittedName>
</protein>
<name>A0A0U5GI93_ASPCI</name>